<dbReference type="InterPro" id="IPR029063">
    <property type="entry name" value="SAM-dependent_MTases_sf"/>
</dbReference>
<dbReference type="OrthoDB" id="9805629at2"/>
<dbReference type="KEGG" id="abat:CFX1CAM_1650"/>
<keyword evidence="4" id="KW-0808">Transferase</keyword>
<evidence type="ECO:0000256" key="3">
    <source>
        <dbReference type="ARBA" id="ARBA00022603"/>
    </source>
</evidence>
<reference evidence="8" key="1">
    <citation type="submission" date="2017-05" db="EMBL/GenBank/DDBJ databases">
        <authorList>
            <person name="Kirkegaard R."/>
            <person name="Mcilroy J S."/>
        </authorList>
    </citation>
    <scope>NUCLEOTIDE SEQUENCE [LARGE SCALE GENOMIC DNA]</scope>
</reference>
<dbReference type="PANTHER" id="PTHR30481:SF2">
    <property type="entry name" value="SITE-SPECIFIC DNA-METHYLTRANSFERASE (ADENINE-SPECIFIC)"/>
    <property type="match status" value="1"/>
</dbReference>
<evidence type="ECO:0000256" key="4">
    <source>
        <dbReference type="ARBA" id="ARBA00022679"/>
    </source>
</evidence>
<dbReference type="EMBL" id="LT859958">
    <property type="protein sequence ID" value="SMX54715.1"/>
    <property type="molecule type" value="Genomic_DNA"/>
</dbReference>
<protein>
    <recommendedName>
        <fullName evidence="2">site-specific DNA-methyltransferase (adenine-specific)</fullName>
        <ecNumber evidence="2">2.1.1.72</ecNumber>
    </recommendedName>
</protein>
<dbReference type="REBASE" id="203446">
    <property type="entry name" value="M.AbaBI1ORF1650P"/>
</dbReference>
<dbReference type="Pfam" id="PF02086">
    <property type="entry name" value="MethyltransfD12"/>
    <property type="match status" value="1"/>
</dbReference>
<proteinExistence type="inferred from homology"/>
<dbReference type="PANTHER" id="PTHR30481">
    <property type="entry name" value="DNA ADENINE METHYLASE"/>
    <property type="match status" value="1"/>
</dbReference>
<accession>A0A1Y6K4V8</accession>
<gene>
    <name evidence="7" type="ORF">CFX1CAM_1650</name>
</gene>
<dbReference type="Proteomes" id="UP000195514">
    <property type="component" value="Chromosome I"/>
</dbReference>
<dbReference type="InterPro" id="IPR012263">
    <property type="entry name" value="M_m6A_EcoRV"/>
</dbReference>
<dbReference type="GO" id="GO:0006298">
    <property type="term" value="P:mismatch repair"/>
    <property type="evidence" value="ECO:0007669"/>
    <property type="project" value="TreeGrafter"/>
</dbReference>
<keyword evidence="8" id="KW-1185">Reference proteome</keyword>
<dbReference type="GO" id="GO:0043565">
    <property type="term" value="F:sequence-specific DNA binding"/>
    <property type="evidence" value="ECO:0007669"/>
    <property type="project" value="TreeGrafter"/>
</dbReference>
<dbReference type="PIRSF" id="PIRSF000398">
    <property type="entry name" value="M_m6A_EcoRV"/>
    <property type="match status" value="1"/>
</dbReference>
<dbReference type="RefSeq" id="WP_087862541.1">
    <property type="nucleotide sequence ID" value="NZ_LT859958.1"/>
</dbReference>
<organism evidence="7 8">
    <name type="scientific">Candidatus Brevifilum fermentans</name>
    <dbReference type="NCBI Taxonomy" id="1986204"/>
    <lineage>
        <taxon>Bacteria</taxon>
        <taxon>Bacillati</taxon>
        <taxon>Chloroflexota</taxon>
        <taxon>Anaerolineae</taxon>
        <taxon>Anaerolineales</taxon>
        <taxon>Anaerolineaceae</taxon>
        <taxon>Candidatus Brevifilum</taxon>
    </lineage>
</organism>
<dbReference type="Gene3D" id="1.10.1020.10">
    <property type="entry name" value="Adenine-specific Methyltransferase, Domain 2"/>
    <property type="match status" value="1"/>
</dbReference>
<dbReference type="PRINTS" id="PR00505">
    <property type="entry name" value="D12N6MTFRASE"/>
</dbReference>
<dbReference type="GO" id="GO:0032259">
    <property type="term" value="P:methylation"/>
    <property type="evidence" value="ECO:0007669"/>
    <property type="project" value="UniProtKB-KW"/>
</dbReference>
<dbReference type="AlphaFoldDB" id="A0A1Y6K4V8"/>
<evidence type="ECO:0000256" key="5">
    <source>
        <dbReference type="ARBA" id="ARBA00022691"/>
    </source>
</evidence>
<dbReference type="SUPFAM" id="SSF53335">
    <property type="entry name" value="S-adenosyl-L-methionine-dependent methyltransferases"/>
    <property type="match status" value="1"/>
</dbReference>
<evidence type="ECO:0000313" key="8">
    <source>
        <dbReference type="Proteomes" id="UP000195514"/>
    </source>
</evidence>
<dbReference type="InterPro" id="IPR012327">
    <property type="entry name" value="MeTrfase_D12"/>
</dbReference>
<evidence type="ECO:0000313" key="7">
    <source>
        <dbReference type="EMBL" id="SMX54715.1"/>
    </source>
</evidence>
<dbReference type="InterPro" id="IPR023095">
    <property type="entry name" value="Ade_MeTrfase_dom_2"/>
</dbReference>
<keyword evidence="5" id="KW-0949">S-adenosyl-L-methionine</keyword>
<comment type="catalytic activity">
    <reaction evidence="6">
        <text>a 2'-deoxyadenosine in DNA + S-adenosyl-L-methionine = an N(6)-methyl-2'-deoxyadenosine in DNA + S-adenosyl-L-homocysteine + H(+)</text>
        <dbReference type="Rhea" id="RHEA:15197"/>
        <dbReference type="Rhea" id="RHEA-COMP:12418"/>
        <dbReference type="Rhea" id="RHEA-COMP:12419"/>
        <dbReference type="ChEBI" id="CHEBI:15378"/>
        <dbReference type="ChEBI" id="CHEBI:57856"/>
        <dbReference type="ChEBI" id="CHEBI:59789"/>
        <dbReference type="ChEBI" id="CHEBI:90615"/>
        <dbReference type="ChEBI" id="CHEBI:90616"/>
        <dbReference type="EC" id="2.1.1.72"/>
    </reaction>
</comment>
<evidence type="ECO:0000256" key="1">
    <source>
        <dbReference type="ARBA" id="ARBA00006594"/>
    </source>
</evidence>
<keyword evidence="3 7" id="KW-0489">Methyltransferase</keyword>
<comment type="similarity">
    <text evidence="1">Belongs to the N(4)/N(6)-methyltransferase family.</text>
</comment>
<evidence type="ECO:0000256" key="6">
    <source>
        <dbReference type="ARBA" id="ARBA00047942"/>
    </source>
</evidence>
<name>A0A1Y6K4V8_9CHLR</name>
<evidence type="ECO:0000256" key="2">
    <source>
        <dbReference type="ARBA" id="ARBA00011900"/>
    </source>
</evidence>
<dbReference type="GO" id="GO:1904047">
    <property type="term" value="F:S-adenosyl-L-methionine binding"/>
    <property type="evidence" value="ECO:0007669"/>
    <property type="project" value="TreeGrafter"/>
</dbReference>
<dbReference type="GO" id="GO:0009007">
    <property type="term" value="F:site-specific DNA-methyltransferase (adenine-specific) activity"/>
    <property type="evidence" value="ECO:0007669"/>
    <property type="project" value="UniProtKB-EC"/>
</dbReference>
<dbReference type="EC" id="2.1.1.72" evidence="2"/>
<dbReference type="Gene3D" id="3.40.50.150">
    <property type="entry name" value="Vaccinia Virus protein VP39"/>
    <property type="match status" value="1"/>
</dbReference>
<dbReference type="GO" id="GO:0009307">
    <property type="term" value="P:DNA restriction-modification system"/>
    <property type="evidence" value="ECO:0007669"/>
    <property type="project" value="InterPro"/>
</dbReference>
<sequence length="268" mass="31495">MDIKSPLRYPGGKSRAIKKIIPLLPSFIEYREPFVGGGSIFISIKQKIKGNEYWINDLNIDLYLFWKYAKEKNADLVESVREKKKLYPNGKDLFSYYKENRENLSDFERAVRFFILNRITFSGTIDSGGYSEESFQKRFTESSIIRLKRIVEIIKDIKITNFDYESVVKTSGENVFIFLDPPYFSTKESKIYGKGGDLHANFDHFRFAKIMRECEHKWLITYDDCNEIRELFSFAHIIPWSLQYGMNNFGKASAKKGNELFICNYLNK</sequence>